<proteinExistence type="predicted"/>
<dbReference type="PANTHER" id="PTHR43630:SF2">
    <property type="entry name" value="GLYCOSYLTRANSFERASE"/>
    <property type="match status" value="1"/>
</dbReference>
<dbReference type="Pfam" id="PF00535">
    <property type="entry name" value="Glycos_transf_2"/>
    <property type="match status" value="1"/>
</dbReference>
<protein>
    <recommendedName>
        <fullName evidence="1">Glycosyltransferase 2-like domain-containing protein</fullName>
    </recommendedName>
</protein>
<dbReference type="SUPFAM" id="SSF53448">
    <property type="entry name" value="Nucleotide-diphospho-sugar transferases"/>
    <property type="match status" value="1"/>
</dbReference>
<evidence type="ECO:0000259" key="1">
    <source>
        <dbReference type="Pfam" id="PF00535"/>
    </source>
</evidence>
<dbReference type="InterPro" id="IPR029044">
    <property type="entry name" value="Nucleotide-diphossugar_trans"/>
</dbReference>
<sequence>MQSSTEQAQELTAVILTLNEADHIQDCIQSLAWADRVLVFDSYSQDKTAALAQAAGAVLIQSKFENYAQQRNAALDSLQTDWVFFVDADERGTSELGTEIRQMIAERPERGWYVPRHNYIFGKLTKGAGWFPDHQLRLFKHGYVRYERPVHEIAVVDGEVGYLQRPLTHYNYRDIPHFHQTQRSYSSTDARILYDEGIKPKPRNFILQPLRQFYWRYVTLAGYKDGLHGLRLSLYMMYYEWVKYRKLAWFWRKNR</sequence>
<gene>
    <name evidence="2" type="ORF">MNBD_CHLOROFLEXI01-830</name>
</gene>
<evidence type="ECO:0000313" key="2">
    <source>
        <dbReference type="EMBL" id="VAW32890.1"/>
    </source>
</evidence>
<dbReference type="PANTHER" id="PTHR43630">
    <property type="entry name" value="POLY-BETA-1,6-N-ACETYL-D-GLUCOSAMINE SYNTHASE"/>
    <property type="match status" value="1"/>
</dbReference>
<feature type="domain" description="Glycosyltransferase 2-like" evidence="1">
    <location>
        <begin position="13"/>
        <end position="90"/>
    </location>
</feature>
<accession>A0A3B0UVL8</accession>
<organism evidence="2">
    <name type="scientific">hydrothermal vent metagenome</name>
    <dbReference type="NCBI Taxonomy" id="652676"/>
    <lineage>
        <taxon>unclassified sequences</taxon>
        <taxon>metagenomes</taxon>
        <taxon>ecological metagenomes</taxon>
    </lineage>
</organism>
<name>A0A3B0UVL8_9ZZZZ</name>
<dbReference type="CDD" id="cd02511">
    <property type="entry name" value="Beta4Glucosyltransferase"/>
    <property type="match status" value="1"/>
</dbReference>
<reference evidence="2" key="1">
    <citation type="submission" date="2018-06" db="EMBL/GenBank/DDBJ databases">
        <authorList>
            <person name="Zhirakovskaya E."/>
        </authorList>
    </citation>
    <scope>NUCLEOTIDE SEQUENCE</scope>
</reference>
<dbReference type="EMBL" id="UOEU01000403">
    <property type="protein sequence ID" value="VAW32890.1"/>
    <property type="molecule type" value="Genomic_DNA"/>
</dbReference>
<dbReference type="Gene3D" id="3.90.550.10">
    <property type="entry name" value="Spore Coat Polysaccharide Biosynthesis Protein SpsA, Chain A"/>
    <property type="match status" value="1"/>
</dbReference>
<dbReference type="AlphaFoldDB" id="A0A3B0UVL8"/>
<dbReference type="InterPro" id="IPR001173">
    <property type="entry name" value="Glyco_trans_2-like"/>
</dbReference>